<evidence type="ECO:0000313" key="1">
    <source>
        <dbReference type="EMBL" id="MBL3688950.1"/>
    </source>
</evidence>
<name>A0ABS1SLB6_9MICO</name>
<keyword evidence="2" id="KW-1185">Reference proteome</keyword>
<proteinExistence type="predicted"/>
<dbReference type="EMBL" id="QYAD01000001">
    <property type="protein sequence ID" value="MBL3688950.1"/>
    <property type="molecule type" value="Genomic_DNA"/>
</dbReference>
<dbReference type="RefSeq" id="WP_202380940.1">
    <property type="nucleotide sequence ID" value="NZ_BAAAMA010000004.1"/>
</dbReference>
<protein>
    <recommendedName>
        <fullName evidence="3">HTH cro/C1-type domain-containing protein</fullName>
    </recommendedName>
</protein>
<gene>
    <name evidence="1" type="ORF">D3226_03130</name>
</gene>
<evidence type="ECO:0008006" key="3">
    <source>
        <dbReference type="Google" id="ProtNLM"/>
    </source>
</evidence>
<sequence>MSISSLTVEKLNYLIAKSGHLHQTLSIVAEIPLPTLVRKLAGEGDFTVGELAGITRALGTTMSALFAPGTIKEDKPCTVPACVRSTHQYENGYRVDYCRLARIEDEGFNVNGHLDEKDEWAAWVDPDDIADGWAGIAQVRKLLTAFEQMQRACDALNGHAIERRTAPGQPAAEELQGVGL</sequence>
<reference evidence="1 2" key="1">
    <citation type="submission" date="2018-09" db="EMBL/GenBank/DDBJ databases">
        <title>Comparative genomics of Leucobacter spp.</title>
        <authorList>
            <person name="Reis A.C."/>
            <person name="Kolvenbach B.A."/>
            <person name="Corvini P.F.X."/>
            <person name="Nunes O.C."/>
        </authorList>
    </citation>
    <scope>NUCLEOTIDE SEQUENCE [LARGE SCALE GENOMIC DNA]</scope>
    <source>
        <strain evidence="1 2">L-1</strain>
    </source>
</reference>
<dbReference type="Proteomes" id="UP001646141">
    <property type="component" value="Unassembled WGS sequence"/>
</dbReference>
<comment type="caution">
    <text evidence="1">The sequence shown here is derived from an EMBL/GenBank/DDBJ whole genome shotgun (WGS) entry which is preliminary data.</text>
</comment>
<organism evidence="1 2">
    <name type="scientific">Leucobacter chromiireducens subsp. chromiireducens</name>
    <dbReference type="NCBI Taxonomy" id="660067"/>
    <lineage>
        <taxon>Bacteria</taxon>
        <taxon>Bacillati</taxon>
        <taxon>Actinomycetota</taxon>
        <taxon>Actinomycetes</taxon>
        <taxon>Micrococcales</taxon>
        <taxon>Microbacteriaceae</taxon>
        <taxon>Leucobacter</taxon>
    </lineage>
</organism>
<evidence type="ECO:0000313" key="2">
    <source>
        <dbReference type="Proteomes" id="UP001646141"/>
    </source>
</evidence>
<accession>A0ABS1SLB6</accession>